<dbReference type="InterPro" id="IPR007219">
    <property type="entry name" value="XnlR_reg_dom"/>
</dbReference>
<evidence type="ECO:0000256" key="3">
    <source>
        <dbReference type="ARBA" id="ARBA00023015"/>
    </source>
</evidence>
<proteinExistence type="predicted"/>
<dbReference type="GO" id="GO:0003677">
    <property type="term" value="F:DNA binding"/>
    <property type="evidence" value="ECO:0007669"/>
    <property type="project" value="InterPro"/>
</dbReference>
<feature type="region of interest" description="Disordered" evidence="6">
    <location>
        <begin position="1"/>
        <end position="21"/>
    </location>
</feature>
<name>A0A194V947_CYTMA</name>
<dbReference type="EMBL" id="KN714748">
    <property type="protein sequence ID" value="KUI60341.1"/>
    <property type="molecule type" value="Genomic_DNA"/>
</dbReference>
<feature type="region of interest" description="Disordered" evidence="6">
    <location>
        <begin position="1004"/>
        <end position="1023"/>
    </location>
</feature>
<evidence type="ECO:0000313" key="8">
    <source>
        <dbReference type="EMBL" id="KUI60341.1"/>
    </source>
</evidence>
<dbReference type="Proteomes" id="UP000078576">
    <property type="component" value="Unassembled WGS sequence"/>
</dbReference>
<comment type="subcellular location">
    <subcellularLocation>
        <location evidence="1">Nucleus</location>
    </subcellularLocation>
</comment>
<dbReference type="InterPro" id="IPR036864">
    <property type="entry name" value="Zn2-C6_fun-type_DNA-bd_sf"/>
</dbReference>
<dbReference type="PANTHER" id="PTHR47338">
    <property type="entry name" value="ZN(II)2CYS6 TRANSCRIPTION FACTOR (EUROFUNG)-RELATED"/>
    <property type="match status" value="1"/>
</dbReference>
<keyword evidence="5" id="KW-0539">Nucleus</keyword>
<dbReference type="CDD" id="cd00067">
    <property type="entry name" value="GAL4"/>
    <property type="match status" value="1"/>
</dbReference>
<feature type="compositionally biased region" description="Basic and acidic residues" evidence="6">
    <location>
        <begin position="830"/>
        <end position="842"/>
    </location>
</feature>
<feature type="compositionally biased region" description="Basic and acidic residues" evidence="6">
    <location>
        <begin position="1012"/>
        <end position="1023"/>
    </location>
</feature>
<dbReference type="GO" id="GO:0006351">
    <property type="term" value="P:DNA-templated transcription"/>
    <property type="evidence" value="ECO:0007669"/>
    <property type="project" value="InterPro"/>
</dbReference>
<sequence>MPSHTVQTVGIHPESLPRDRVVPNAPRPVVAETDYHVFDSSSVAKTLKLGSSAVAASSDHPQVVLGGITTWDLGSILSPPDPSADETARSPPGHSVHSTPKRKFEEAFSAGPTDTLSVPPTPTLPPPPLAYHNHSIKGFVPVGGTVTGHGPAHDDNRSSAGLAMMTVVDDKKAVIKRQPMRSSIACLRCRKSKIKCDNDGGSSPCETCIKQGKDCKYPEATPMPPKRSEPPTGMKTERDNGADRKRLKKEDISRAGGQYSAIAHADEILSAHYLTPKLWSEVFDIYRLHFATELPFLHMPTIKENMVPRFKATQRGTSPDTNLVLLGVLTLTARFHPDLVKYATHTASSQAGAARNRPVQSKPDSSAASEFFAEALRKALGPLGTTMTTASVERVQAFLMLGLYEWSQVQPKTGGLGAWMYVGVAIRMAQALRLGLGDESDARSRGRTNRSRIGSPDMAPPLPEMTIGKEIKRRTMFSCLILDRLLACGKERVSTIRSEDLQIQLPCNEWAFDLSKEVKTGFLKGSPDEKATGGAVDDSVLSRFVRLVDLWGEISKFSFAGGRLVEKHPPWDPRTRFYQLRERLESFYADLPSTFTLSTSNYHRHENHQASSVYVSLHMLGSVCQIMLHREYIPFLPIRCEGPVGPLDEPTFPASEYDIPPGFWVASAEHVFKAGKDIVDIIEICRDKLPMSALVLFTVWTAAYVGQYAWHFPHMDQKRHMLVDTDGEDSDSYAVMDMTKVGPTGICYETLGRFAGWLKMASTYLGYFKDLDDYMTKVKNEYYGHVHNGTKAKVAPKDDGKHPISGGGLEEWKIQNSKIINNGMIMAEDDRHGGYDGSDRSRASTIERGSSTGPDSHHTGKTPRSTPSMFVAINSMPAPPPQQQQQHYDSPHSGPSPRTEGLPGPSPGRPFADPSRIGPPSQPIHPSPIQTHHSLPGSAGGDSSVMPEDQFMDLLSEGESMRIAEALEDIQVFSYGDVEENTMLFGQTLMPFGPLAEGVTLRGEVPYPSNGSRDDGQRKGGRRDVMANLSAFPI</sequence>
<dbReference type="SMART" id="SM00906">
    <property type="entry name" value="Fungal_trans"/>
    <property type="match status" value="1"/>
</dbReference>
<dbReference type="PANTHER" id="PTHR47338:SF5">
    <property type="entry name" value="ZN(II)2CYS6 TRANSCRIPTION FACTOR (EUROFUNG)"/>
    <property type="match status" value="1"/>
</dbReference>
<dbReference type="STRING" id="694573.A0A194V947"/>
<feature type="compositionally biased region" description="Pro residues" evidence="6">
    <location>
        <begin position="119"/>
        <end position="129"/>
    </location>
</feature>
<keyword evidence="2" id="KW-0479">Metal-binding</keyword>
<accession>A0A194V947</accession>
<dbReference type="OrthoDB" id="5370478at2759"/>
<dbReference type="GO" id="GO:0008270">
    <property type="term" value="F:zinc ion binding"/>
    <property type="evidence" value="ECO:0007669"/>
    <property type="project" value="InterPro"/>
</dbReference>
<feature type="compositionally biased region" description="Basic and acidic residues" evidence="6">
    <location>
        <begin position="235"/>
        <end position="252"/>
    </location>
</feature>
<feature type="region of interest" description="Disordered" evidence="6">
    <location>
        <begin position="76"/>
        <end position="132"/>
    </location>
</feature>
<keyword evidence="3" id="KW-0805">Transcription regulation</keyword>
<feature type="domain" description="Zn(2)-C6 fungal-type" evidence="7">
    <location>
        <begin position="185"/>
        <end position="217"/>
    </location>
</feature>
<dbReference type="GO" id="GO:0005634">
    <property type="term" value="C:nucleus"/>
    <property type="evidence" value="ECO:0007669"/>
    <property type="project" value="UniProtKB-SubCell"/>
</dbReference>
<dbReference type="PROSITE" id="PS00463">
    <property type="entry name" value="ZN2_CY6_FUNGAL_1"/>
    <property type="match status" value="1"/>
</dbReference>
<evidence type="ECO:0000313" key="9">
    <source>
        <dbReference type="Proteomes" id="UP000078576"/>
    </source>
</evidence>
<evidence type="ECO:0000256" key="5">
    <source>
        <dbReference type="ARBA" id="ARBA00023242"/>
    </source>
</evidence>
<dbReference type="Pfam" id="PF00172">
    <property type="entry name" value="Zn_clus"/>
    <property type="match status" value="1"/>
</dbReference>
<evidence type="ECO:0000256" key="6">
    <source>
        <dbReference type="SAM" id="MobiDB-lite"/>
    </source>
</evidence>
<gene>
    <name evidence="8" type="ORF">VP1G_07549</name>
</gene>
<keyword evidence="4" id="KW-0804">Transcription</keyword>
<organism evidence="8 9">
    <name type="scientific">Cytospora mali</name>
    <name type="common">Apple Valsa canker fungus</name>
    <name type="synonym">Valsa mali</name>
    <dbReference type="NCBI Taxonomy" id="578113"/>
    <lineage>
        <taxon>Eukaryota</taxon>
        <taxon>Fungi</taxon>
        <taxon>Dikarya</taxon>
        <taxon>Ascomycota</taxon>
        <taxon>Pezizomycotina</taxon>
        <taxon>Sordariomycetes</taxon>
        <taxon>Sordariomycetidae</taxon>
        <taxon>Diaporthales</taxon>
        <taxon>Cytosporaceae</taxon>
        <taxon>Cytospora</taxon>
    </lineage>
</organism>
<evidence type="ECO:0000259" key="7">
    <source>
        <dbReference type="PROSITE" id="PS50048"/>
    </source>
</evidence>
<protein>
    <recommendedName>
        <fullName evidence="7">Zn(2)-C6 fungal-type domain-containing protein</fullName>
    </recommendedName>
</protein>
<feature type="compositionally biased region" description="Polar residues" evidence="6">
    <location>
        <begin position="843"/>
        <end position="854"/>
    </location>
</feature>
<dbReference type="SUPFAM" id="SSF57701">
    <property type="entry name" value="Zn2/Cys6 DNA-binding domain"/>
    <property type="match status" value="1"/>
</dbReference>
<feature type="region of interest" description="Disordered" evidence="6">
    <location>
        <begin position="216"/>
        <end position="252"/>
    </location>
</feature>
<dbReference type="PROSITE" id="PS50048">
    <property type="entry name" value="ZN2_CY6_FUNGAL_2"/>
    <property type="match status" value="1"/>
</dbReference>
<dbReference type="CDD" id="cd12148">
    <property type="entry name" value="fungal_TF_MHR"/>
    <property type="match status" value="1"/>
</dbReference>
<dbReference type="SMART" id="SM00066">
    <property type="entry name" value="GAL4"/>
    <property type="match status" value="1"/>
</dbReference>
<evidence type="ECO:0000256" key="4">
    <source>
        <dbReference type="ARBA" id="ARBA00023163"/>
    </source>
</evidence>
<dbReference type="GO" id="GO:0000981">
    <property type="term" value="F:DNA-binding transcription factor activity, RNA polymerase II-specific"/>
    <property type="evidence" value="ECO:0007669"/>
    <property type="project" value="InterPro"/>
</dbReference>
<dbReference type="InterPro" id="IPR001138">
    <property type="entry name" value="Zn2Cys6_DnaBD"/>
</dbReference>
<dbReference type="Pfam" id="PF04082">
    <property type="entry name" value="Fungal_trans"/>
    <property type="match status" value="1"/>
</dbReference>
<dbReference type="AlphaFoldDB" id="A0A194V947"/>
<feature type="region of interest" description="Disordered" evidence="6">
    <location>
        <begin position="830"/>
        <end position="947"/>
    </location>
</feature>
<evidence type="ECO:0000256" key="2">
    <source>
        <dbReference type="ARBA" id="ARBA00022723"/>
    </source>
</evidence>
<dbReference type="Gene3D" id="4.10.240.10">
    <property type="entry name" value="Zn(2)-C6 fungal-type DNA-binding domain"/>
    <property type="match status" value="1"/>
</dbReference>
<evidence type="ECO:0000256" key="1">
    <source>
        <dbReference type="ARBA" id="ARBA00004123"/>
    </source>
</evidence>
<keyword evidence="9" id="KW-1185">Reference proteome</keyword>
<reference evidence="9" key="1">
    <citation type="submission" date="2014-12" db="EMBL/GenBank/DDBJ databases">
        <title>Genome Sequence of Valsa Canker Pathogens Uncovers a Specific Adaption of Colonization on Woody Bark.</title>
        <authorList>
            <person name="Yin Z."/>
            <person name="Liu H."/>
            <person name="Gao X."/>
            <person name="Li Z."/>
            <person name="Song N."/>
            <person name="Ke X."/>
            <person name="Dai Q."/>
            <person name="Wu Y."/>
            <person name="Sun Y."/>
            <person name="Xu J.-R."/>
            <person name="Kang Z.K."/>
            <person name="Wang L."/>
            <person name="Huang L."/>
        </authorList>
    </citation>
    <scope>NUCLEOTIDE SEQUENCE [LARGE SCALE GENOMIC DNA]</scope>
    <source>
        <strain evidence="9">SXYL134</strain>
    </source>
</reference>
<feature type="region of interest" description="Disordered" evidence="6">
    <location>
        <begin position="438"/>
        <end position="464"/>
    </location>
</feature>
<dbReference type="InterPro" id="IPR050815">
    <property type="entry name" value="TF_fung"/>
</dbReference>